<dbReference type="EMBL" id="JALIRP010000003">
    <property type="protein sequence ID" value="MCJ8011951.1"/>
    <property type="molecule type" value="Genomic_DNA"/>
</dbReference>
<dbReference type="InterPro" id="IPR002372">
    <property type="entry name" value="PQQ_rpt_dom"/>
</dbReference>
<evidence type="ECO:0000256" key="1">
    <source>
        <dbReference type="SAM" id="SignalP"/>
    </source>
</evidence>
<feature type="signal peptide" evidence="1">
    <location>
        <begin position="1"/>
        <end position="29"/>
    </location>
</feature>
<dbReference type="Gene3D" id="2.130.10.10">
    <property type="entry name" value="YVTN repeat-like/Quinoprotein amine dehydrogenase"/>
    <property type="match status" value="1"/>
</dbReference>
<feature type="domain" description="Pyrrolo-quinoline quinone repeat" evidence="2">
    <location>
        <begin position="114"/>
        <end position="356"/>
    </location>
</feature>
<dbReference type="SUPFAM" id="SSF50998">
    <property type="entry name" value="Quinoprotein alcohol dehydrogenase-like"/>
    <property type="match status" value="1"/>
</dbReference>
<dbReference type="InterPro" id="IPR015943">
    <property type="entry name" value="WD40/YVTN_repeat-like_dom_sf"/>
</dbReference>
<dbReference type="SMART" id="SM00564">
    <property type="entry name" value="PQQ"/>
    <property type="match status" value="4"/>
</dbReference>
<protein>
    <submittedName>
        <fullName evidence="3">PQQ-like beta-propeller repeat protein</fullName>
    </submittedName>
</protein>
<evidence type="ECO:0000313" key="3">
    <source>
        <dbReference type="EMBL" id="MCJ8011951.1"/>
    </source>
</evidence>
<dbReference type="Proteomes" id="UP001139347">
    <property type="component" value="Unassembled WGS sequence"/>
</dbReference>
<dbReference type="PANTHER" id="PTHR34512:SF30">
    <property type="entry name" value="OUTER MEMBRANE PROTEIN ASSEMBLY FACTOR BAMB"/>
    <property type="match status" value="1"/>
</dbReference>
<name>A0A9X1WNV8_9BACL</name>
<evidence type="ECO:0000259" key="2">
    <source>
        <dbReference type="Pfam" id="PF13360"/>
    </source>
</evidence>
<evidence type="ECO:0000313" key="4">
    <source>
        <dbReference type="Proteomes" id="UP001139347"/>
    </source>
</evidence>
<comment type="caution">
    <text evidence="3">The sequence shown here is derived from an EMBL/GenBank/DDBJ whole genome shotgun (WGS) entry which is preliminary data.</text>
</comment>
<sequence length="436" mass="46792">MLKLIRTGTIAAMAVAVFISGGIVPAAYAAAPVVSFSFPASEPIKAPLQKPLWTASYDKNANNVVTDDGILFTFSGGKLIALDVNTGKKLFTYGNKLRPGAAYLKGVVYGVTESGQVYAVNVKTGKGLWQTSAGVSNDITPSIFSDTLYVTKDNAIIALEASTGKQRWKSIEENSDFSGGVARESDGIVYAIYMVQGALTTVQLDAIDKKTGKKLWEHIRQNAPLAVQNGLVYSVVDEYPFDDADPKRELNISVIDAKTGTIKEKQTYSWKLVSTPPYSRDSAGSVILDGKDLYLATDSAVLKYDIAAYEKDGKPLQKWTKYSAGSSLIGSMQAGRIFFANHSTGRITGMKLVGGQSISFLTDNQPVQTDIYGNGVYIGQSDGVFHGYNLQTTAPAFTVNTGSRNYGQTLRSGNTLIIQARDTGKLIAVPVPKALL</sequence>
<organism evidence="3 4">
    <name type="scientific">Paenibacillus mangrovi</name>
    <dbReference type="NCBI Taxonomy" id="2931978"/>
    <lineage>
        <taxon>Bacteria</taxon>
        <taxon>Bacillati</taxon>
        <taxon>Bacillota</taxon>
        <taxon>Bacilli</taxon>
        <taxon>Bacillales</taxon>
        <taxon>Paenibacillaceae</taxon>
        <taxon>Paenibacillus</taxon>
    </lineage>
</organism>
<dbReference type="RefSeq" id="WP_244724207.1">
    <property type="nucleotide sequence ID" value="NZ_JALIRP010000003.1"/>
</dbReference>
<dbReference type="PANTHER" id="PTHR34512">
    <property type="entry name" value="CELL SURFACE PROTEIN"/>
    <property type="match status" value="1"/>
</dbReference>
<proteinExistence type="predicted"/>
<keyword evidence="4" id="KW-1185">Reference proteome</keyword>
<dbReference type="AlphaFoldDB" id="A0A9X1WNV8"/>
<keyword evidence="1" id="KW-0732">Signal</keyword>
<dbReference type="InterPro" id="IPR018391">
    <property type="entry name" value="PQQ_b-propeller_rpt"/>
</dbReference>
<dbReference type="Pfam" id="PF13360">
    <property type="entry name" value="PQQ_2"/>
    <property type="match status" value="1"/>
</dbReference>
<dbReference type="InterPro" id="IPR011047">
    <property type="entry name" value="Quinoprotein_ADH-like_sf"/>
</dbReference>
<gene>
    <name evidence="3" type="ORF">MUG84_09375</name>
</gene>
<accession>A0A9X1WNV8</accession>
<feature type="chain" id="PRO_5040901415" evidence="1">
    <location>
        <begin position="30"/>
        <end position="436"/>
    </location>
</feature>
<reference evidence="3" key="1">
    <citation type="submission" date="2022-04" db="EMBL/GenBank/DDBJ databases">
        <title>Paenibacillus mangrovi sp. nov., a novel endophytic bacterium isolated from bark of Kandelia candel.</title>
        <authorList>
            <person name="Tuo L."/>
        </authorList>
    </citation>
    <scope>NUCLEOTIDE SEQUENCE</scope>
    <source>
        <strain evidence="3">KQZ6P-2</strain>
    </source>
</reference>